<organism evidence="1 2">
    <name type="scientific">Roseofilum acuticapitatum BLCC-M154</name>
    <dbReference type="NCBI Taxonomy" id="3022444"/>
    <lineage>
        <taxon>Bacteria</taxon>
        <taxon>Bacillati</taxon>
        <taxon>Cyanobacteriota</taxon>
        <taxon>Cyanophyceae</taxon>
        <taxon>Desertifilales</taxon>
        <taxon>Desertifilaceae</taxon>
        <taxon>Roseofilum</taxon>
        <taxon>Roseofilum acuticapitatum</taxon>
    </lineage>
</organism>
<proteinExistence type="predicted"/>
<gene>
    <name evidence="1" type="ORF">PMG71_02435</name>
</gene>
<accession>A0ABT7AN13</accession>
<evidence type="ECO:0000313" key="1">
    <source>
        <dbReference type="EMBL" id="MDJ1168280.1"/>
    </source>
</evidence>
<sequence length="162" mass="17786">MDLDDQIQTLIDRAPQDGHTPQIIAAIAPALKALAQQLQHSQYYILQSVNQEWVFTTLRNNEEAELTKKVIYAFSTFKDAAQSPSAKDSPNLIAVPIAVTALLFQMVTLEPIDSLVFFETPGNLQSGVEVRSEDVKNLIESYLAQLSSGSAPPISKFPPNMA</sequence>
<evidence type="ECO:0008006" key="3">
    <source>
        <dbReference type="Google" id="ProtNLM"/>
    </source>
</evidence>
<dbReference type="EMBL" id="JAQOSP010000012">
    <property type="protein sequence ID" value="MDJ1168280.1"/>
    <property type="molecule type" value="Genomic_DNA"/>
</dbReference>
<keyword evidence="2" id="KW-1185">Reference proteome</keyword>
<name>A0ABT7AN13_9CYAN</name>
<protein>
    <recommendedName>
        <fullName evidence="3">GAF domain-containing protein</fullName>
    </recommendedName>
</protein>
<dbReference type="Proteomes" id="UP001235303">
    <property type="component" value="Unassembled WGS sequence"/>
</dbReference>
<evidence type="ECO:0000313" key="2">
    <source>
        <dbReference type="Proteomes" id="UP001235303"/>
    </source>
</evidence>
<dbReference type="RefSeq" id="WP_283752043.1">
    <property type="nucleotide sequence ID" value="NZ_JAQOSP010000012.1"/>
</dbReference>
<reference evidence="1 2" key="1">
    <citation type="submission" date="2023-01" db="EMBL/GenBank/DDBJ databases">
        <title>Novel diversity within Roseofilum (Cyanobacteria; Desertifilaceae) from marine benthic mats with descriptions of four novel species.</title>
        <authorList>
            <person name="Wang Y."/>
            <person name="Berthold D.E."/>
            <person name="Hu J."/>
            <person name="Lefler F.W."/>
            <person name="Laughinghouse H.D. IV."/>
        </authorList>
    </citation>
    <scope>NUCLEOTIDE SEQUENCE [LARGE SCALE GENOMIC DNA]</scope>
    <source>
        <strain evidence="1 2">BLCC-M154</strain>
    </source>
</reference>
<comment type="caution">
    <text evidence="1">The sequence shown here is derived from an EMBL/GenBank/DDBJ whole genome shotgun (WGS) entry which is preliminary data.</text>
</comment>